<accession>A0A8C5UCL4</accession>
<dbReference type="AlphaFoldDB" id="A0A8C5UCL4"/>
<evidence type="ECO:0000313" key="12">
    <source>
        <dbReference type="Ensembl" id="ENSMCSP00000020013.1"/>
    </source>
</evidence>
<proteinExistence type="inferred from homology"/>
<dbReference type="Ensembl" id="ENSMCST00000020527.1">
    <property type="protein sequence ID" value="ENSMCSP00000020013.1"/>
    <property type="gene ID" value="ENSMCSG00000013816.1"/>
</dbReference>
<comment type="subcellular location">
    <subcellularLocation>
        <location evidence="1">Cell membrane</location>
        <topology evidence="1">Multi-pass membrane protein</topology>
    </subcellularLocation>
</comment>
<protein>
    <recommendedName>
        <fullName evidence="8">Zinc transporter ZIP11</fullName>
    </recommendedName>
    <alternativeName>
        <fullName evidence="9">Solute carrier family 39 member 11</fullName>
    </alternativeName>
    <alternativeName>
        <fullName evidence="10">Zrt- and Irt-like protein 11</fullName>
    </alternativeName>
</protein>
<evidence type="ECO:0000256" key="3">
    <source>
        <dbReference type="ARBA" id="ARBA00022475"/>
    </source>
</evidence>
<evidence type="ECO:0000256" key="4">
    <source>
        <dbReference type="ARBA" id="ARBA00022692"/>
    </source>
</evidence>
<feature type="transmembrane region" description="Helical" evidence="11">
    <location>
        <begin position="71"/>
        <end position="90"/>
    </location>
</feature>
<evidence type="ECO:0000256" key="1">
    <source>
        <dbReference type="ARBA" id="ARBA00004651"/>
    </source>
</evidence>
<keyword evidence="7 11" id="KW-0472">Membrane</keyword>
<dbReference type="Pfam" id="PF02535">
    <property type="entry name" value="Zip"/>
    <property type="match status" value="1"/>
</dbReference>
<keyword evidence="6 11" id="KW-1133">Transmembrane helix</keyword>
<feature type="transmembrane region" description="Helical" evidence="11">
    <location>
        <begin position="320"/>
        <end position="339"/>
    </location>
</feature>
<dbReference type="PANTHER" id="PTHR11040:SF211">
    <property type="entry name" value="ZINC TRANSPORTER ZIP11"/>
    <property type="match status" value="1"/>
</dbReference>
<evidence type="ECO:0000313" key="13">
    <source>
        <dbReference type="Proteomes" id="UP000694560"/>
    </source>
</evidence>
<evidence type="ECO:0000256" key="8">
    <source>
        <dbReference type="ARBA" id="ARBA00040593"/>
    </source>
</evidence>
<feature type="transmembrane region" description="Helical" evidence="11">
    <location>
        <begin position="41"/>
        <end position="59"/>
    </location>
</feature>
<keyword evidence="3" id="KW-1003">Cell membrane</keyword>
<evidence type="ECO:0000256" key="2">
    <source>
        <dbReference type="ARBA" id="ARBA00006939"/>
    </source>
</evidence>
<reference evidence="12" key="2">
    <citation type="submission" date="2025-09" db="UniProtKB">
        <authorList>
            <consortium name="Ensembl"/>
        </authorList>
    </citation>
    <scope>IDENTIFICATION</scope>
</reference>
<feature type="transmembrane region" description="Helical" evidence="11">
    <location>
        <begin position="12"/>
        <end position="35"/>
    </location>
</feature>
<keyword evidence="13" id="KW-1185">Reference proteome</keyword>
<evidence type="ECO:0000256" key="10">
    <source>
        <dbReference type="ARBA" id="ARBA00042973"/>
    </source>
</evidence>
<feature type="transmembrane region" description="Helical" evidence="11">
    <location>
        <begin position="288"/>
        <end position="308"/>
    </location>
</feature>
<dbReference type="Proteomes" id="UP000694560">
    <property type="component" value="Unplaced"/>
</dbReference>
<reference evidence="12" key="1">
    <citation type="submission" date="2025-08" db="UniProtKB">
        <authorList>
            <consortium name="Ensembl"/>
        </authorList>
    </citation>
    <scope>IDENTIFICATION</scope>
</reference>
<evidence type="ECO:0000256" key="6">
    <source>
        <dbReference type="ARBA" id="ARBA00022989"/>
    </source>
</evidence>
<dbReference type="GO" id="GO:0005385">
    <property type="term" value="F:zinc ion transmembrane transporter activity"/>
    <property type="evidence" value="ECO:0007669"/>
    <property type="project" value="TreeGrafter"/>
</dbReference>
<keyword evidence="5" id="KW-0862">Zinc</keyword>
<evidence type="ECO:0000256" key="7">
    <source>
        <dbReference type="ARBA" id="ARBA00023136"/>
    </source>
</evidence>
<evidence type="ECO:0000256" key="9">
    <source>
        <dbReference type="ARBA" id="ARBA00042540"/>
    </source>
</evidence>
<feature type="transmembrane region" description="Helical" evidence="11">
    <location>
        <begin position="260"/>
        <end position="282"/>
    </location>
</feature>
<evidence type="ECO:0000256" key="11">
    <source>
        <dbReference type="SAM" id="Phobius"/>
    </source>
</evidence>
<name>A0A8C5UCL4_9PASS</name>
<comment type="similarity">
    <text evidence="2">Belongs to the ZIP transporter (TC 2.A.5) family.</text>
</comment>
<sequence length="340" mass="35677">MIAGYGPVLQALLGTFLTWGLTAAGSALVFVFSSGQVTLPFWPQVMLAASYWSLLAPAIEMAEESGTFGAFSFFPVAAGFALGAAFVYGADTCSPSVSVGNWETGAHPKSGQWGKLGIKGLLHPYSSRMLRLLLQLFFHLQIYKAENGEPYQRRRGAGTPLADGTPAFPVFPTFPAPRDGAPAAGSSSWRRIMLMILAITIHNVPEGLAVGVGFGAIGKSASATFQSARNLAIGIGIQNFPEGLAVSLPLRGAGFSTWKAFWYGQLSGMVEPLAGLWGAFAVVLAEPLLPYALGFAAGAMVYVVMDDIIPEAQTSGNGKLASWTSILGFVVMMSLDVGLG</sequence>
<evidence type="ECO:0000256" key="5">
    <source>
        <dbReference type="ARBA" id="ARBA00022833"/>
    </source>
</evidence>
<keyword evidence="4 11" id="KW-0812">Transmembrane</keyword>
<dbReference type="InterPro" id="IPR003689">
    <property type="entry name" value="ZIP"/>
</dbReference>
<dbReference type="PANTHER" id="PTHR11040">
    <property type="entry name" value="ZINC/IRON TRANSPORTER"/>
    <property type="match status" value="1"/>
</dbReference>
<dbReference type="GO" id="GO:0005886">
    <property type="term" value="C:plasma membrane"/>
    <property type="evidence" value="ECO:0007669"/>
    <property type="project" value="UniProtKB-SubCell"/>
</dbReference>
<organism evidence="12 13">
    <name type="scientific">Malurus cyaneus samueli</name>
    <dbReference type="NCBI Taxonomy" id="2593467"/>
    <lineage>
        <taxon>Eukaryota</taxon>
        <taxon>Metazoa</taxon>
        <taxon>Chordata</taxon>
        <taxon>Craniata</taxon>
        <taxon>Vertebrata</taxon>
        <taxon>Euteleostomi</taxon>
        <taxon>Archelosauria</taxon>
        <taxon>Archosauria</taxon>
        <taxon>Dinosauria</taxon>
        <taxon>Saurischia</taxon>
        <taxon>Theropoda</taxon>
        <taxon>Coelurosauria</taxon>
        <taxon>Aves</taxon>
        <taxon>Neognathae</taxon>
        <taxon>Neoaves</taxon>
        <taxon>Telluraves</taxon>
        <taxon>Australaves</taxon>
        <taxon>Passeriformes</taxon>
        <taxon>Meliphagoidea</taxon>
        <taxon>Maluridae</taxon>
        <taxon>Malurus</taxon>
    </lineage>
</organism>